<accession>A0A8J5XDD7</accession>
<dbReference type="EMBL" id="JAGTXO010000021">
    <property type="protein sequence ID" value="KAG8462374.1"/>
    <property type="molecule type" value="Genomic_DNA"/>
</dbReference>
<proteinExistence type="predicted"/>
<gene>
    <name evidence="2" type="ORF">KFE25_012194</name>
</gene>
<dbReference type="AlphaFoldDB" id="A0A8J5XDD7"/>
<dbReference type="OrthoDB" id="206137at2759"/>
<feature type="region of interest" description="Disordered" evidence="1">
    <location>
        <begin position="304"/>
        <end position="366"/>
    </location>
</feature>
<feature type="compositionally biased region" description="Basic residues" evidence="1">
    <location>
        <begin position="323"/>
        <end position="333"/>
    </location>
</feature>
<protein>
    <submittedName>
        <fullName evidence="2">Uncharacterized protein</fullName>
    </submittedName>
</protein>
<name>A0A8J5XDD7_DIALT</name>
<evidence type="ECO:0000313" key="2">
    <source>
        <dbReference type="EMBL" id="KAG8462374.1"/>
    </source>
</evidence>
<comment type="caution">
    <text evidence="2">The sequence shown here is derived from an EMBL/GenBank/DDBJ whole genome shotgun (WGS) entry which is preliminary data.</text>
</comment>
<reference evidence="2" key="1">
    <citation type="submission" date="2021-05" db="EMBL/GenBank/DDBJ databases">
        <title>The genome of the haptophyte Pavlova lutheri (Diacronema luteri, Pavlovales) - a model for lipid biosynthesis in eukaryotic algae.</title>
        <authorList>
            <person name="Hulatt C.J."/>
            <person name="Posewitz M.C."/>
        </authorList>
    </citation>
    <scope>NUCLEOTIDE SEQUENCE</scope>
    <source>
        <strain evidence="2">NIVA-4/92</strain>
    </source>
</reference>
<feature type="compositionally biased region" description="Acidic residues" evidence="1">
    <location>
        <begin position="352"/>
        <end position="366"/>
    </location>
</feature>
<keyword evidence="3" id="KW-1185">Reference proteome</keyword>
<sequence length="366" mass="38622">MAEDGVEVATELVRLAGADEQCAHLIGSALPLLVEASKGASPSQAVAASFAHPAWLRASLVETRGDELRKCRSRRGVLAQLRAAMSAGCAGPTTPLVSAATAVPRCLRGTQVLELRALLDKSCPMVKGCAELHRRTDAIERSPLRRRPRSLILGACEQGGVLVTGDTLGNKAHLKAVGGATWEARLEAWRFRDKTVAELRAELEKRGVAVDEDTAEGDAVARREARLQGVKGATLARAAAAQAHAHVRVSRHKRAVLVTGDTKQLVDALRALGGKWIRTLGGWCLPGSARVELLSALRADSTNVVTEESDAPTSGAAASAHGSRTKPSKRKRGQHEVPDAVCEGDGGCVDGGEAEGADEDFDFEHE</sequence>
<evidence type="ECO:0000256" key="1">
    <source>
        <dbReference type="SAM" id="MobiDB-lite"/>
    </source>
</evidence>
<organism evidence="2 3">
    <name type="scientific">Diacronema lutheri</name>
    <name type="common">Unicellular marine alga</name>
    <name type="synonym">Monochrysis lutheri</name>
    <dbReference type="NCBI Taxonomy" id="2081491"/>
    <lineage>
        <taxon>Eukaryota</taxon>
        <taxon>Haptista</taxon>
        <taxon>Haptophyta</taxon>
        <taxon>Pavlovophyceae</taxon>
        <taxon>Pavlovales</taxon>
        <taxon>Pavlovaceae</taxon>
        <taxon>Diacronema</taxon>
    </lineage>
</organism>
<evidence type="ECO:0000313" key="3">
    <source>
        <dbReference type="Proteomes" id="UP000751190"/>
    </source>
</evidence>
<dbReference type="Proteomes" id="UP000751190">
    <property type="component" value="Unassembled WGS sequence"/>
</dbReference>